<comment type="caution">
    <text evidence="1">The sequence shown here is derived from an EMBL/GenBank/DDBJ whole genome shotgun (WGS) entry which is preliminary data.</text>
</comment>
<dbReference type="EMBL" id="CAJMXA010000219">
    <property type="protein sequence ID" value="CAE6421545.1"/>
    <property type="molecule type" value="Genomic_DNA"/>
</dbReference>
<evidence type="ECO:0000313" key="1">
    <source>
        <dbReference type="EMBL" id="CAE6421545.1"/>
    </source>
</evidence>
<sequence length="527" mass="60161">MSTQGYFGYRYKRIYYRKYLSCGAYPSGFGQRFANTIPRDPSGPAFLNWFADRLMMLEKAKHTYDLNICPDGGVDEIDPGYELCDNADWTLGDQDIEWTYVIDLDNKVFTINGITHLRFDNMPPSDPGLEYYYKDDGTAAFPSQCVSSTVDLWPVPRFHIEERQEAYDALDATIVSGSQWGAMTWDKLPVSRRLSVERANYLLRSTACEVSLAYASRYQRRIGRFCWNLLCAATPAVPLLHYDAKPNDKIVASRLRGIVPRTMVEKTGTQIFKSFEASRHGDYCWVRGCLVTFCVRLGEQAYVVHEIEQMVRKMHHDGRAECVGIILSSQQEMIAVAVEDGLEPTRRVRHTPVLDIRPNADKPGEASDGLLLLVHLLSPLLTVPELPWRTPRSRIWSRSTLPAEVLQHIIHYADTRTYLSLCRVSRLVRFVSLANPRVGEYTLLRGIPAYGDNLAFAARYPGDENPRKIVLHWHRFRVADFLFPGRWPLGHWCVYEILGSGKIVHVKSRKEREASSSNSDLDVQELA</sequence>
<accession>A0A8H2X9V3</accession>
<dbReference type="SUPFAM" id="SSF81383">
    <property type="entry name" value="F-box domain"/>
    <property type="match status" value="1"/>
</dbReference>
<evidence type="ECO:0000313" key="2">
    <source>
        <dbReference type="Proteomes" id="UP000663853"/>
    </source>
</evidence>
<proteinExistence type="predicted"/>
<dbReference type="AlphaFoldDB" id="A0A8H2X9V3"/>
<name>A0A8H2X9V3_9AGAM</name>
<dbReference type="Proteomes" id="UP000663853">
    <property type="component" value="Unassembled WGS sequence"/>
</dbReference>
<protein>
    <recommendedName>
        <fullName evidence="3">F-box domain-containing protein</fullName>
    </recommendedName>
</protein>
<gene>
    <name evidence="1" type="ORF">RDB_LOCUS12849</name>
</gene>
<dbReference type="InterPro" id="IPR036047">
    <property type="entry name" value="F-box-like_dom_sf"/>
</dbReference>
<evidence type="ECO:0008006" key="3">
    <source>
        <dbReference type="Google" id="ProtNLM"/>
    </source>
</evidence>
<reference evidence="1" key="1">
    <citation type="submission" date="2021-01" db="EMBL/GenBank/DDBJ databases">
        <authorList>
            <person name="Kaushik A."/>
        </authorList>
    </citation>
    <scope>NUCLEOTIDE SEQUENCE</scope>
    <source>
        <strain evidence="1">AG6-10EEA</strain>
    </source>
</reference>
<organism evidence="1 2">
    <name type="scientific">Rhizoctonia solani</name>
    <dbReference type="NCBI Taxonomy" id="456999"/>
    <lineage>
        <taxon>Eukaryota</taxon>
        <taxon>Fungi</taxon>
        <taxon>Dikarya</taxon>
        <taxon>Basidiomycota</taxon>
        <taxon>Agaricomycotina</taxon>
        <taxon>Agaricomycetes</taxon>
        <taxon>Cantharellales</taxon>
        <taxon>Ceratobasidiaceae</taxon>
        <taxon>Rhizoctonia</taxon>
    </lineage>
</organism>